<reference evidence="3" key="1">
    <citation type="journal article" date="2019" name="Int. J. Syst. Evol. Microbiol.">
        <title>The Global Catalogue of Microorganisms (GCM) 10K type strain sequencing project: providing services to taxonomists for standard genome sequencing and annotation.</title>
        <authorList>
            <consortium name="The Broad Institute Genomics Platform"/>
            <consortium name="The Broad Institute Genome Sequencing Center for Infectious Disease"/>
            <person name="Wu L."/>
            <person name="Ma J."/>
        </authorList>
    </citation>
    <scope>NUCLEOTIDE SEQUENCE [LARGE SCALE GENOMIC DNA]</scope>
    <source>
        <strain evidence="3">CCUG 58760</strain>
    </source>
</reference>
<organism evidence="2 3">
    <name type="scientific">Azospirillum himalayense</name>
    <dbReference type="NCBI Taxonomy" id="654847"/>
    <lineage>
        <taxon>Bacteria</taxon>
        <taxon>Pseudomonadati</taxon>
        <taxon>Pseudomonadota</taxon>
        <taxon>Alphaproteobacteria</taxon>
        <taxon>Rhodospirillales</taxon>
        <taxon>Azospirillaceae</taxon>
        <taxon>Azospirillum</taxon>
    </lineage>
</organism>
<evidence type="ECO:0000313" key="2">
    <source>
        <dbReference type="EMBL" id="MFC5353539.1"/>
    </source>
</evidence>
<protein>
    <submittedName>
        <fullName evidence="2">Uncharacterized protein</fullName>
    </submittedName>
</protein>
<proteinExistence type="predicted"/>
<keyword evidence="3" id="KW-1185">Reference proteome</keyword>
<dbReference type="Proteomes" id="UP001596166">
    <property type="component" value="Unassembled WGS sequence"/>
</dbReference>
<sequence length="77" mass="8405">MKTLSQSLEDATRIIERIHPPGRGATAFSDSPWSVDRLIPDGWVGMVLDDTDGDELTVEPARWPGGTGERPDFGEPV</sequence>
<accession>A0ABW0FY52</accession>
<comment type="caution">
    <text evidence="2">The sequence shown here is derived from an EMBL/GenBank/DDBJ whole genome shotgun (WGS) entry which is preliminary data.</text>
</comment>
<evidence type="ECO:0000256" key="1">
    <source>
        <dbReference type="SAM" id="MobiDB-lite"/>
    </source>
</evidence>
<dbReference type="EMBL" id="JBHSLC010000002">
    <property type="protein sequence ID" value="MFC5353539.1"/>
    <property type="molecule type" value="Genomic_DNA"/>
</dbReference>
<dbReference type="RefSeq" id="WP_376993366.1">
    <property type="nucleotide sequence ID" value="NZ_JBHSLC010000002.1"/>
</dbReference>
<evidence type="ECO:0000313" key="3">
    <source>
        <dbReference type="Proteomes" id="UP001596166"/>
    </source>
</evidence>
<name>A0ABW0FY52_9PROT</name>
<gene>
    <name evidence="2" type="ORF">ACFPMG_00840</name>
</gene>
<feature type="region of interest" description="Disordered" evidence="1">
    <location>
        <begin position="55"/>
        <end position="77"/>
    </location>
</feature>